<keyword evidence="3" id="KW-1185">Reference proteome</keyword>
<reference evidence="2 3" key="1">
    <citation type="submission" date="2019-04" db="EMBL/GenBank/DDBJ databases">
        <title>Streptomyces piniterrae sp. nov., a heliquinomycin-producing actinomycete isolated from rhizosphere soil of Pinus yunnanensis.</title>
        <authorList>
            <person name="Zhuang X."/>
            <person name="Zhao J."/>
        </authorList>
    </citation>
    <scope>NUCLEOTIDE SEQUENCE [LARGE SCALE GENOMIC DNA]</scope>
    <source>
        <strain evidence="3">jys28</strain>
    </source>
</reference>
<keyword evidence="1" id="KW-0732">Signal</keyword>
<proteinExistence type="predicted"/>
<gene>
    <name evidence="2" type="ORF">FCH28_07815</name>
</gene>
<dbReference type="AlphaFoldDB" id="A0A4U0NRW8"/>
<evidence type="ECO:0000313" key="2">
    <source>
        <dbReference type="EMBL" id="TJZ57326.1"/>
    </source>
</evidence>
<evidence type="ECO:0000313" key="3">
    <source>
        <dbReference type="Proteomes" id="UP000308697"/>
    </source>
</evidence>
<feature type="chain" id="PRO_5021033567" description="Secreted protein" evidence="1">
    <location>
        <begin position="23"/>
        <end position="112"/>
    </location>
</feature>
<dbReference type="OrthoDB" id="4217244at2"/>
<evidence type="ECO:0000256" key="1">
    <source>
        <dbReference type="SAM" id="SignalP"/>
    </source>
</evidence>
<dbReference type="EMBL" id="SUMB01000002">
    <property type="protein sequence ID" value="TJZ57326.1"/>
    <property type="molecule type" value="Genomic_DNA"/>
</dbReference>
<organism evidence="2 3">
    <name type="scientific">Streptomyces piniterrae</name>
    <dbReference type="NCBI Taxonomy" id="2571125"/>
    <lineage>
        <taxon>Bacteria</taxon>
        <taxon>Bacillati</taxon>
        <taxon>Actinomycetota</taxon>
        <taxon>Actinomycetes</taxon>
        <taxon>Kitasatosporales</taxon>
        <taxon>Streptomycetaceae</taxon>
        <taxon>Streptomyces</taxon>
    </lineage>
</organism>
<sequence>MSRAAVVIAGVAIAAGSTTAFADMDRYTSGAHSWRTGGGYQVGLQDTKGDGNSVKAEYNRNGHGSEVYTLWNHSGEGTKAYSNKGGKVWDMRVCTEIDKWPDDCSNWWSDDH</sequence>
<accession>A0A4U0NRW8</accession>
<evidence type="ECO:0008006" key="4">
    <source>
        <dbReference type="Google" id="ProtNLM"/>
    </source>
</evidence>
<dbReference type="RefSeq" id="WP_136738944.1">
    <property type="nucleotide sequence ID" value="NZ_SUMB01000002.1"/>
</dbReference>
<protein>
    <recommendedName>
        <fullName evidence="4">Secreted protein</fullName>
    </recommendedName>
</protein>
<name>A0A4U0NRW8_9ACTN</name>
<comment type="caution">
    <text evidence="2">The sequence shown here is derived from an EMBL/GenBank/DDBJ whole genome shotgun (WGS) entry which is preliminary data.</text>
</comment>
<dbReference type="Proteomes" id="UP000308697">
    <property type="component" value="Unassembled WGS sequence"/>
</dbReference>
<feature type="signal peptide" evidence="1">
    <location>
        <begin position="1"/>
        <end position="22"/>
    </location>
</feature>